<accession>H2C7T9</accession>
<dbReference type="Proteomes" id="UP000003980">
    <property type="component" value="Unassembled WGS sequence"/>
</dbReference>
<reference evidence="2 3" key="1">
    <citation type="submission" date="2012-01" db="EMBL/GenBank/DDBJ databases">
        <title>Improved High-Quality Draft sequence of Metallosphaera yellowstonensis MK1.</title>
        <authorList>
            <consortium name="US DOE Joint Genome Institute"/>
            <person name="Lucas S."/>
            <person name="Han J."/>
            <person name="Cheng J.-F."/>
            <person name="Goodwin L."/>
            <person name="Pitluck S."/>
            <person name="Peters L."/>
            <person name="Teshima H."/>
            <person name="Detter J.C."/>
            <person name="Han C."/>
            <person name="Tapia R."/>
            <person name="Land M."/>
            <person name="Hauser L."/>
            <person name="Kyrpides N."/>
            <person name="Kozubal M."/>
            <person name="Macur R.E."/>
            <person name="Jay Z."/>
            <person name="Inskeep W."/>
            <person name="Woyke T."/>
        </authorList>
    </citation>
    <scope>NUCLEOTIDE SEQUENCE [LARGE SCALE GENOMIC DNA]</scope>
    <source>
        <strain evidence="2 3">MK1</strain>
    </source>
</reference>
<organism evidence="2 3">
    <name type="scientific">Metallosphaera yellowstonensis MK1</name>
    <dbReference type="NCBI Taxonomy" id="671065"/>
    <lineage>
        <taxon>Archaea</taxon>
        <taxon>Thermoproteota</taxon>
        <taxon>Thermoprotei</taxon>
        <taxon>Sulfolobales</taxon>
        <taxon>Sulfolobaceae</taxon>
        <taxon>Metallosphaera</taxon>
    </lineage>
</organism>
<dbReference type="eggNOG" id="arCOG04400">
    <property type="taxonomic scope" value="Archaea"/>
</dbReference>
<dbReference type="EMBL" id="JH597770">
    <property type="protein sequence ID" value="EHP68215.1"/>
    <property type="molecule type" value="Genomic_DNA"/>
</dbReference>
<dbReference type="HOGENOM" id="CLU_340005_0_0_2"/>
<evidence type="ECO:0008006" key="4">
    <source>
        <dbReference type="Google" id="ProtNLM"/>
    </source>
</evidence>
<keyword evidence="1" id="KW-0812">Transmembrane</keyword>
<dbReference type="PANTHER" id="PTHR35902">
    <property type="entry name" value="S-LAYER DOMAIN-LIKE PROTEIN-RELATED"/>
    <property type="match status" value="1"/>
</dbReference>
<dbReference type="STRING" id="671065.MetMK1DRAFT_00026380"/>
<evidence type="ECO:0000256" key="1">
    <source>
        <dbReference type="SAM" id="Phobius"/>
    </source>
</evidence>
<dbReference type="AlphaFoldDB" id="H2C7T9"/>
<sequence length="859" mass="92669">MKRNLAILGLTFLLIGLSLPQVYYSTPVTPNVYVIAYGWGSPSSPVNAHAGYTDFPFYVEASQVDATIIGMSISVPSGSPFTVVGETSTGVTSTANGESLAIFYLTVSNTTSPGYYPVRVTVTYAVNIAAYTCVEGKTFTLQVPVYGVNFPTPVGVQWGVSTVQQAFVGEGLVPLTIQVANPSDHVEDNVVINVSLPKGVYSQGGQRYALFTASSIPAQGIQEVTQLVNVSQLSSPGSYTLNYTVSFMNYLGYHYYATNFNITSGNANVTFSSKVPLEISIYPKSPLQVYATQGRGTPSSVVSVILRLNSSVNYFVDSIVTQSSLSLAFTNFTPSSGYGQSTYNFTFDVSPTTAPGVYPINFQVSYQELGQTFQASVTTYIYVNYFNVSPTLSDPTWGSPQDQLIPTPGMTGVPLSFILANPFPYPISGVNVSLKLPSGISSPYTNFLVPSIQSFGSYQVSFNLNLASNLTPGYVTIPYTISFSSYYGTSVYHSKVAIYVYPSEEISLQYGNTTIYQGSQQSFPLVLINQGSTPVSSVSVRLTGQGISLVGMSNQTVNYLAAGENVTLLYQLYAPQGLGVGTYPLSLIVSYNYQGVTKTLEYTIPFNVIPSQQLVSVSVLPSVVYYGVPNNITVRVLDTAEVPLYNVQLRLFSQPSLYSISQNSVDLGTLYPGRAENIGLVMLPTVTSTSSLPLGLTVEYLLPGGSSQEEVYNFSLISTGLVKLVLQQPSALVSNGTVTVNGILNNFGTASANFVTVYVNGSPTYIGSVPPNSPTPFSYTFTPSQGGVQHVNIVVSYEDSLYQPHNITYQLAYTLTQTNLNQTHFLHHSRQNVLPILIYIVVVLVITSAIIYVLRRGKK</sequence>
<gene>
    <name evidence="2" type="ORF">MetMK1DRAFT_00026380</name>
</gene>
<proteinExistence type="predicted"/>
<keyword evidence="3" id="KW-1185">Reference proteome</keyword>
<dbReference type="PANTHER" id="PTHR35902:SF3">
    <property type="entry name" value="NPCBM-ASSOCIATED, NEW3 DOMAIN OF ALPHA-GALACTOSIDASE"/>
    <property type="match status" value="1"/>
</dbReference>
<keyword evidence="1" id="KW-0472">Membrane</keyword>
<keyword evidence="1" id="KW-1133">Transmembrane helix</keyword>
<evidence type="ECO:0000313" key="3">
    <source>
        <dbReference type="Proteomes" id="UP000003980"/>
    </source>
</evidence>
<evidence type="ECO:0000313" key="2">
    <source>
        <dbReference type="EMBL" id="EHP68215.1"/>
    </source>
</evidence>
<dbReference type="RefSeq" id="WP_009074413.1">
    <property type="nucleotide sequence ID" value="NZ_JH597770.1"/>
</dbReference>
<name>H2C7T9_9CREN</name>
<protein>
    <recommendedName>
        <fullName evidence="4">S-layer domain-containing protein</fullName>
    </recommendedName>
</protein>
<feature type="transmembrane region" description="Helical" evidence="1">
    <location>
        <begin position="833"/>
        <end position="854"/>
    </location>
</feature>
<dbReference type="eggNOG" id="arCOG02079">
    <property type="taxonomic scope" value="Archaea"/>
</dbReference>